<name>A0A6L9E905_9FLAO</name>
<accession>A0A6L9E905</accession>
<evidence type="ECO:0000313" key="6">
    <source>
        <dbReference type="Proteomes" id="UP000475249"/>
    </source>
</evidence>
<protein>
    <submittedName>
        <fullName evidence="5">Helix-turn-helix domain-containing protein</fullName>
    </submittedName>
</protein>
<reference evidence="5 6" key="1">
    <citation type="submission" date="2020-01" db="EMBL/GenBank/DDBJ databases">
        <title>Bacteria diversity of Porities sp.</title>
        <authorList>
            <person name="Wang G."/>
        </authorList>
    </citation>
    <scope>NUCLEOTIDE SEQUENCE [LARGE SCALE GENOMIC DNA]</scope>
    <source>
        <strain evidence="5 6">R33</strain>
    </source>
</reference>
<keyword evidence="2" id="KW-0238">DNA-binding</keyword>
<dbReference type="Pfam" id="PF22200">
    <property type="entry name" value="ExsA_N"/>
    <property type="match status" value="1"/>
</dbReference>
<dbReference type="InterPro" id="IPR018060">
    <property type="entry name" value="HTH_AraC"/>
</dbReference>
<dbReference type="PRINTS" id="PR00032">
    <property type="entry name" value="HTHARAC"/>
</dbReference>
<dbReference type="Pfam" id="PF12833">
    <property type="entry name" value="HTH_18"/>
    <property type="match status" value="1"/>
</dbReference>
<comment type="caution">
    <text evidence="5">The sequence shown here is derived from an EMBL/GenBank/DDBJ whole genome shotgun (WGS) entry which is preliminary data.</text>
</comment>
<sequence length="286" mass="32969">MIQDYKQINLYGKKVFEKAVVSPPFRFFYSMPDEACFFYLLKGSNAVYAPTEKQLVDRKEGVVMQCGSYFCDVLASDDSEFCEAVAVHLPLEVLRMIYDKEFPDFLLKVNEVQPLQLEKYESSELLKSYIDNLQFYFDNPSIVTEEILKLKLKELILILAKTDNAETVKQILAGLFTRVEVEFKAVIEANLYNNFSVEELSKLTHLSLSSFKREFQKHYGTSPAKYIKEQKLKKAAKLLKVTDLRVSSIAFDCGFSDLAHFSRSFQKFHGLSPSDFRLNVKDKSLD</sequence>
<dbReference type="AlphaFoldDB" id="A0A6L9E905"/>
<dbReference type="SMART" id="SM00342">
    <property type="entry name" value="HTH_ARAC"/>
    <property type="match status" value="1"/>
</dbReference>
<evidence type="ECO:0000256" key="1">
    <source>
        <dbReference type="ARBA" id="ARBA00023015"/>
    </source>
</evidence>
<gene>
    <name evidence="5" type="ORF">GTQ38_03605</name>
</gene>
<dbReference type="SUPFAM" id="SSF46689">
    <property type="entry name" value="Homeodomain-like"/>
    <property type="match status" value="2"/>
</dbReference>
<dbReference type="RefSeq" id="WP_161434122.1">
    <property type="nucleotide sequence ID" value="NZ_WXYO01000002.1"/>
</dbReference>
<keyword evidence="6" id="KW-1185">Reference proteome</keyword>
<keyword evidence="3" id="KW-0804">Transcription</keyword>
<organism evidence="5 6">
    <name type="scientific">Poritiphilus flavus</name>
    <dbReference type="NCBI Taxonomy" id="2697053"/>
    <lineage>
        <taxon>Bacteria</taxon>
        <taxon>Pseudomonadati</taxon>
        <taxon>Bacteroidota</taxon>
        <taxon>Flavobacteriia</taxon>
        <taxon>Flavobacteriales</taxon>
        <taxon>Flavobacteriaceae</taxon>
        <taxon>Poritiphilus</taxon>
    </lineage>
</organism>
<evidence type="ECO:0000259" key="4">
    <source>
        <dbReference type="PROSITE" id="PS01124"/>
    </source>
</evidence>
<dbReference type="InterPro" id="IPR018062">
    <property type="entry name" value="HTH_AraC-typ_CS"/>
</dbReference>
<dbReference type="EMBL" id="WXYO01000002">
    <property type="protein sequence ID" value="NAS11072.1"/>
    <property type="molecule type" value="Genomic_DNA"/>
</dbReference>
<evidence type="ECO:0000256" key="2">
    <source>
        <dbReference type="ARBA" id="ARBA00023125"/>
    </source>
</evidence>
<dbReference type="GO" id="GO:0003700">
    <property type="term" value="F:DNA-binding transcription factor activity"/>
    <property type="evidence" value="ECO:0007669"/>
    <property type="project" value="InterPro"/>
</dbReference>
<dbReference type="PANTHER" id="PTHR43280">
    <property type="entry name" value="ARAC-FAMILY TRANSCRIPTIONAL REGULATOR"/>
    <property type="match status" value="1"/>
</dbReference>
<evidence type="ECO:0000256" key="3">
    <source>
        <dbReference type="ARBA" id="ARBA00023163"/>
    </source>
</evidence>
<dbReference type="Gene3D" id="1.10.10.60">
    <property type="entry name" value="Homeodomain-like"/>
    <property type="match status" value="2"/>
</dbReference>
<dbReference type="Proteomes" id="UP000475249">
    <property type="component" value="Unassembled WGS sequence"/>
</dbReference>
<dbReference type="PROSITE" id="PS00041">
    <property type="entry name" value="HTH_ARAC_FAMILY_1"/>
    <property type="match status" value="1"/>
</dbReference>
<dbReference type="InterPro" id="IPR009057">
    <property type="entry name" value="Homeodomain-like_sf"/>
</dbReference>
<dbReference type="PROSITE" id="PS01124">
    <property type="entry name" value="HTH_ARAC_FAMILY_2"/>
    <property type="match status" value="1"/>
</dbReference>
<dbReference type="GO" id="GO:0043565">
    <property type="term" value="F:sequence-specific DNA binding"/>
    <property type="evidence" value="ECO:0007669"/>
    <property type="project" value="InterPro"/>
</dbReference>
<dbReference type="PANTHER" id="PTHR43280:SF2">
    <property type="entry name" value="HTH-TYPE TRANSCRIPTIONAL REGULATOR EXSA"/>
    <property type="match status" value="1"/>
</dbReference>
<feature type="domain" description="HTH araC/xylS-type" evidence="4">
    <location>
        <begin position="181"/>
        <end position="279"/>
    </location>
</feature>
<evidence type="ECO:0000313" key="5">
    <source>
        <dbReference type="EMBL" id="NAS11072.1"/>
    </source>
</evidence>
<keyword evidence="1" id="KW-0805">Transcription regulation</keyword>
<proteinExistence type="predicted"/>
<dbReference type="InterPro" id="IPR054015">
    <property type="entry name" value="ExsA-like_N"/>
</dbReference>
<dbReference type="InterPro" id="IPR020449">
    <property type="entry name" value="Tscrpt_reg_AraC-type_HTH"/>
</dbReference>